<name>A0A1I7KVS7_9BACL</name>
<protein>
    <submittedName>
        <fullName evidence="1">Uncharacterized protein</fullName>
    </submittedName>
</protein>
<dbReference type="AlphaFoldDB" id="A0A1I7KVS7"/>
<accession>A0A1I7KVS7</accession>
<gene>
    <name evidence="1" type="ORF">SAMN05421543_1202</name>
</gene>
<evidence type="ECO:0000313" key="2">
    <source>
        <dbReference type="Proteomes" id="UP000183508"/>
    </source>
</evidence>
<organism evidence="1 2">
    <name type="scientific">Alicyclobacillus macrosporangiidus</name>
    <dbReference type="NCBI Taxonomy" id="392015"/>
    <lineage>
        <taxon>Bacteria</taxon>
        <taxon>Bacillati</taxon>
        <taxon>Bacillota</taxon>
        <taxon>Bacilli</taxon>
        <taxon>Bacillales</taxon>
        <taxon>Alicyclobacillaceae</taxon>
        <taxon>Alicyclobacillus</taxon>
    </lineage>
</organism>
<keyword evidence="2" id="KW-1185">Reference proteome</keyword>
<dbReference type="Proteomes" id="UP000183508">
    <property type="component" value="Unassembled WGS sequence"/>
</dbReference>
<reference evidence="2" key="1">
    <citation type="submission" date="2016-10" db="EMBL/GenBank/DDBJ databases">
        <authorList>
            <person name="Varghese N."/>
        </authorList>
    </citation>
    <scope>NUCLEOTIDE SEQUENCE [LARGE SCALE GENOMIC DNA]</scope>
    <source>
        <strain evidence="2">DSM 17980</strain>
    </source>
</reference>
<sequence length="208" mass="23301">MGPGSPSCLWPACRHVLQATVAVSVVVSVVMAVEGVSEKVRLVSQEVIFFLVYNLKCMPFIEASPNGVFSFNPCGQLVETWDGLQQVMEECRTNPRAVSSWYCVYPNELKGRVTVRMWDDLRKGDDFAIGVRGHVEKRMGSFVVPGDGPRQVFHRIGGRDELMDDVLRVNGLVRVSPRFHGNGRNGIRVTEFCRTDLIVFHTLTPFSK</sequence>
<proteinExistence type="predicted"/>
<dbReference type="EMBL" id="FPBV01000020">
    <property type="protein sequence ID" value="SFV01559.1"/>
    <property type="molecule type" value="Genomic_DNA"/>
</dbReference>
<evidence type="ECO:0000313" key="1">
    <source>
        <dbReference type="EMBL" id="SFV01559.1"/>
    </source>
</evidence>